<feature type="non-terminal residue" evidence="1">
    <location>
        <position position="1"/>
    </location>
</feature>
<organism evidence="1">
    <name type="scientific">marine sediment metagenome</name>
    <dbReference type="NCBI Taxonomy" id="412755"/>
    <lineage>
        <taxon>unclassified sequences</taxon>
        <taxon>metagenomes</taxon>
        <taxon>ecological metagenomes</taxon>
    </lineage>
</organism>
<sequence length="34" mass="3808">FNDDCLDYPAIEDIEAGHKLSPECSFSFEVMIDG</sequence>
<protein>
    <submittedName>
        <fullName evidence="1">Uncharacterized protein</fullName>
    </submittedName>
</protein>
<name>X1LR16_9ZZZZ</name>
<evidence type="ECO:0000313" key="1">
    <source>
        <dbReference type="EMBL" id="GAI21513.1"/>
    </source>
</evidence>
<accession>X1LR16</accession>
<comment type="caution">
    <text evidence="1">The sequence shown here is derived from an EMBL/GenBank/DDBJ whole genome shotgun (WGS) entry which is preliminary data.</text>
</comment>
<dbReference type="EMBL" id="BARV01015964">
    <property type="protein sequence ID" value="GAI21513.1"/>
    <property type="molecule type" value="Genomic_DNA"/>
</dbReference>
<gene>
    <name evidence="1" type="ORF">S06H3_27508</name>
</gene>
<dbReference type="AlphaFoldDB" id="X1LR16"/>
<proteinExistence type="predicted"/>
<reference evidence="1" key="1">
    <citation type="journal article" date="2014" name="Front. Microbiol.">
        <title>High frequency of phylogenetically diverse reductive dehalogenase-homologous genes in deep subseafloor sedimentary metagenomes.</title>
        <authorList>
            <person name="Kawai M."/>
            <person name="Futagami T."/>
            <person name="Toyoda A."/>
            <person name="Takaki Y."/>
            <person name="Nishi S."/>
            <person name="Hori S."/>
            <person name="Arai W."/>
            <person name="Tsubouchi T."/>
            <person name="Morono Y."/>
            <person name="Uchiyama I."/>
            <person name="Ito T."/>
            <person name="Fujiyama A."/>
            <person name="Inagaki F."/>
            <person name="Takami H."/>
        </authorList>
    </citation>
    <scope>NUCLEOTIDE SEQUENCE</scope>
    <source>
        <strain evidence="1">Expedition CK06-06</strain>
    </source>
</reference>